<dbReference type="InterPro" id="IPR011006">
    <property type="entry name" value="CheY-like_superfamily"/>
</dbReference>
<dbReference type="EC" id="2.7.13.3" evidence="2"/>
<dbReference type="SMART" id="SM00448">
    <property type="entry name" value="REC"/>
    <property type="match status" value="1"/>
</dbReference>
<name>A0A846QHL8_9BACT</name>
<dbReference type="InterPro" id="IPR001789">
    <property type="entry name" value="Sig_transdc_resp-reg_receiver"/>
</dbReference>
<dbReference type="PROSITE" id="PS50109">
    <property type="entry name" value="HIS_KIN"/>
    <property type="match status" value="1"/>
</dbReference>
<dbReference type="GO" id="GO:0000155">
    <property type="term" value="F:phosphorelay sensor kinase activity"/>
    <property type="evidence" value="ECO:0007669"/>
    <property type="project" value="InterPro"/>
</dbReference>
<reference evidence="9 10" key="1">
    <citation type="submission" date="2020-03" db="EMBL/GenBank/DDBJ databases">
        <title>Genomic Encyclopedia of Type Strains, Phase IV (KMG-IV): sequencing the most valuable type-strain genomes for metagenomic binning, comparative biology and taxonomic classification.</title>
        <authorList>
            <person name="Goeker M."/>
        </authorList>
    </citation>
    <scope>NUCLEOTIDE SEQUENCE [LARGE SCALE GENOMIC DNA]</scope>
    <source>
        <strain evidence="9 10">DSM 24233</strain>
    </source>
</reference>
<dbReference type="Proteomes" id="UP000580856">
    <property type="component" value="Unassembled WGS sequence"/>
</dbReference>
<dbReference type="AlphaFoldDB" id="A0A846QHL8"/>
<dbReference type="GO" id="GO:0005886">
    <property type="term" value="C:plasma membrane"/>
    <property type="evidence" value="ECO:0007669"/>
    <property type="project" value="TreeGrafter"/>
</dbReference>
<dbReference type="GO" id="GO:0009927">
    <property type="term" value="F:histidine phosphotransfer kinase activity"/>
    <property type="evidence" value="ECO:0007669"/>
    <property type="project" value="TreeGrafter"/>
</dbReference>
<dbReference type="InterPro" id="IPR005467">
    <property type="entry name" value="His_kinase_dom"/>
</dbReference>
<gene>
    <name evidence="9" type="ORF">GGQ74_000157</name>
</gene>
<dbReference type="Gene3D" id="3.30.565.10">
    <property type="entry name" value="Histidine kinase-like ATPase, C-terminal domain"/>
    <property type="match status" value="1"/>
</dbReference>
<feature type="modified residue" description="4-aspartylphosphate" evidence="6">
    <location>
        <position position="53"/>
    </location>
</feature>
<evidence type="ECO:0000256" key="1">
    <source>
        <dbReference type="ARBA" id="ARBA00000085"/>
    </source>
</evidence>
<proteinExistence type="predicted"/>
<protein>
    <recommendedName>
        <fullName evidence="2">histidine kinase</fullName>
        <ecNumber evidence="2">2.7.13.3</ecNumber>
    </recommendedName>
</protein>
<dbReference type="InterPro" id="IPR003594">
    <property type="entry name" value="HATPase_dom"/>
</dbReference>
<evidence type="ECO:0000256" key="4">
    <source>
        <dbReference type="ARBA" id="ARBA00022679"/>
    </source>
</evidence>
<dbReference type="InterPro" id="IPR004358">
    <property type="entry name" value="Sig_transdc_His_kin-like_C"/>
</dbReference>
<dbReference type="EMBL" id="JAATJA010000001">
    <property type="protein sequence ID" value="NJB66517.1"/>
    <property type="molecule type" value="Genomic_DNA"/>
</dbReference>
<accession>A0A846QHL8</accession>
<dbReference type="SMART" id="SM00387">
    <property type="entry name" value="HATPase_c"/>
    <property type="match status" value="1"/>
</dbReference>
<comment type="catalytic activity">
    <reaction evidence="1">
        <text>ATP + protein L-histidine = ADP + protein N-phospho-L-histidine.</text>
        <dbReference type="EC" id="2.7.13.3"/>
    </reaction>
</comment>
<dbReference type="Pfam" id="PF02518">
    <property type="entry name" value="HATPase_c"/>
    <property type="match status" value="1"/>
</dbReference>
<dbReference type="Pfam" id="PF00072">
    <property type="entry name" value="Response_reg"/>
    <property type="match status" value="1"/>
</dbReference>
<evidence type="ECO:0000259" key="7">
    <source>
        <dbReference type="PROSITE" id="PS50109"/>
    </source>
</evidence>
<dbReference type="PRINTS" id="PR00344">
    <property type="entry name" value="BCTRLSENSOR"/>
</dbReference>
<evidence type="ECO:0000256" key="2">
    <source>
        <dbReference type="ARBA" id="ARBA00012438"/>
    </source>
</evidence>
<evidence type="ECO:0000313" key="10">
    <source>
        <dbReference type="Proteomes" id="UP000580856"/>
    </source>
</evidence>
<dbReference type="SUPFAM" id="SSF55874">
    <property type="entry name" value="ATPase domain of HSP90 chaperone/DNA topoisomerase II/histidine kinase"/>
    <property type="match status" value="1"/>
</dbReference>
<evidence type="ECO:0000256" key="5">
    <source>
        <dbReference type="ARBA" id="ARBA00022777"/>
    </source>
</evidence>
<dbReference type="InterPro" id="IPR003661">
    <property type="entry name" value="HisK_dim/P_dom"/>
</dbReference>
<feature type="domain" description="Response regulatory" evidence="8">
    <location>
        <begin position="2"/>
        <end position="122"/>
    </location>
</feature>
<keyword evidence="5 9" id="KW-0418">Kinase</keyword>
<evidence type="ECO:0000256" key="3">
    <source>
        <dbReference type="ARBA" id="ARBA00022553"/>
    </source>
</evidence>
<sequence>MRILIAEDEKIPRNVLRHTLNSWGHEVVEAADGREAYDVFRGTAKGVDMLITDWMMPEMDGLELARRVRRDGGERQYTYIILLTAKSDIDDMVTGFREGEVDDYVVKPFVASELEVRLQVGERLLALERRQKEINRSLSESLDELHRTQQKLVQSEKMASLGGLVAGVAHEINTPVGLGLTAASFLVRKTEEMRGHLEGETLTRSQFEAYLRNVEEASSSILANLDRAGELIRSFKKVAVDQTSGEKRRFALAAYIRGVLVSIGHECRRAGHSIQVECDEGIELESYPGAFMQILTNLVMNSLMHGFDGVSDGSISISARRAGGDVVLEYADDGVGMDEKTLKNIYEPFFTTKRARGGTGLGMQIVYNLVTQTLKGDIRCESAPGKGTRFTITVPACLEMTNEG</sequence>
<dbReference type="RefSeq" id="WP_167939649.1">
    <property type="nucleotide sequence ID" value="NZ_JAATJA010000001.1"/>
</dbReference>
<evidence type="ECO:0000259" key="8">
    <source>
        <dbReference type="PROSITE" id="PS50110"/>
    </source>
</evidence>
<keyword evidence="3 6" id="KW-0597">Phosphoprotein</keyword>
<dbReference type="SUPFAM" id="SSF52172">
    <property type="entry name" value="CheY-like"/>
    <property type="match status" value="1"/>
</dbReference>
<keyword evidence="4" id="KW-0808">Transferase</keyword>
<evidence type="ECO:0000256" key="6">
    <source>
        <dbReference type="PROSITE-ProRule" id="PRU00169"/>
    </source>
</evidence>
<dbReference type="Gene3D" id="1.10.287.130">
    <property type="match status" value="1"/>
</dbReference>
<dbReference type="PROSITE" id="PS50110">
    <property type="entry name" value="RESPONSE_REGULATORY"/>
    <property type="match status" value="1"/>
</dbReference>
<comment type="caution">
    <text evidence="9">The sequence shown here is derived from an EMBL/GenBank/DDBJ whole genome shotgun (WGS) entry which is preliminary data.</text>
</comment>
<dbReference type="PANTHER" id="PTHR43047:SF72">
    <property type="entry name" value="OSMOSENSING HISTIDINE PROTEIN KINASE SLN1"/>
    <property type="match status" value="1"/>
</dbReference>
<dbReference type="CDD" id="cd17574">
    <property type="entry name" value="REC_OmpR"/>
    <property type="match status" value="1"/>
</dbReference>
<dbReference type="PANTHER" id="PTHR43047">
    <property type="entry name" value="TWO-COMPONENT HISTIDINE PROTEIN KINASE"/>
    <property type="match status" value="1"/>
</dbReference>
<dbReference type="Gene3D" id="3.40.50.2300">
    <property type="match status" value="1"/>
</dbReference>
<dbReference type="InterPro" id="IPR036890">
    <property type="entry name" value="HATPase_C_sf"/>
</dbReference>
<feature type="domain" description="Histidine kinase" evidence="7">
    <location>
        <begin position="167"/>
        <end position="398"/>
    </location>
</feature>
<dbReference type="CDD" id="cd00082">
    <property type="entry name" value="HisKA"/>
    <property type="match status" value="1"/>
</dbReference>
<evidence type="ECO:0000313" key="9">
    <source>
        <dbReference type="EMBL" id="NJB66517.1"/>
    </source>
</evidence>
<keyword evidence="10" id="KW-1185">Reference proteome</keyword>
<organism evidence="9 10">
    <name type="scientific">Desulfobaculum xiamenense</name>
    <dbReference type="NCBI Taxonomy" id="995050"/>
    <lineage>
        <taxon>Bacteria</taxon>
        <taxon>Pseudomonadati</taxon>
        <taxon>Thermodesulfobacteriota</taxon>
        <taxon>Desulfovibrionia</taxon>
        <taxon>Desulfovibrionales</taxon>
        <taxon>Desulfovibrionaceae</taxon>
        <taxon>Desulfobaculum</taxon>
    </lineage>
</organism>